<keyword evidence="1" id="KW-0614">Plasmid</keyword>
<sequence length="43" mass="4944">MSLRWLYNVNSAQSLQCKVVVFTALAGYNVTENRKLEKIEVRA</sequence>
<accession>E8PS92</accession>
<name>E8PS92_YERPE</name>
<dbReference type="AlphaFoldDB" id="E8PS92"/>
<protein>
    <submittedName>
        <fullName evidence="1">Uncharacterized protein</fullName>
    </submittedName>
</protein>
<dbReference type="EMBL" id="CP002179">
    <property type="protein sequence ID" value="ADW66892.1"/>
    <property type="molecule type" value="Genomic_DNA"/>
</dbReference>
<organism evidence="1">
    <name type="scientific">Yersinia pestis Java 9</name>
    <dbReference type="NCBI Taxonomy" id="880632"/>
    <lineage>
        <taxon>Bacteria</taxon>
        <taxon>Pseudomonadati</taxon>
        <taxon>Pseudomonadota</taxon>
        <taxon>Gammaproteobacteria</taxon>
        <taxon>Enterobacterales</taxon>
        <taxon>Yersiniaceae</taxon>
        <taxon>Yersinia</taxon>
    </lineage>
</organism>
<geneLocation type="plasmid" evidence="1">
    <name>pJARS35</name>
</geneLocation>
<proteinExistence type="predicted"/>
<reference evidence="1" key="1">
    <citation type="journal article" date="2012" name="PLoS ONE">
        <title>Novel Plasmids and Resistance Phenotypes in Yersinia pestis: Unique Plasmid Inventory of Strain Java 9 Mediates High Levels of Arsenic Resistance.</title>
        <authorList>
            <person name="Eppinger M."/>
            <person name="Radnedge L."/>
            <person name="Andersen G."/>
            <person name="Vietri N."/>
            <person name="Severson G."/>
            <person name="Mou S."/>
            <person name="Ravel J."/>
            <person name="Worsham P.L."/>
        </authorList>
    </citation>
    <scope>NUCLEOTIDE SEQUENCE [LARGE SCALE GENOMIC DNA]</scope>
    <source>
        <strain evidence="1">Java 9</strain>
        <plasmid evidence="1">pJARS35</plasmid>
    </source>
</reference>
<gene>
    <name evidence="1" type="ORF">YPJ_pJARS3540</name>
</gene>
<evidence type="ECO:0000313" key="1">
    <source>
        <dbReference type="EMBL" id="ADW66892.1"/>
    </source>
</evidence>